<dbReference type="PANTHER" id="PTHR19836:SF19">
    <property type="entry name" value="SMALL RIBOSOMAL SUBUNIT PROTEIN US14M"/>
    <property type="match status" value="1"/>
</dbReference>
<evidence type="ECO:0000313" key="12">
    <source>
        <dbReference type="Proteomes" id="UP000027986"/>
    </source>
</evidence>
<comment type="similarity">
    <text evidence="9 10">Belongs to the universal ribosomal protein uS14 family. Zinc-binding uS14 subfamily.</text>
</comment>
<dbReference type="GO" id="GO:0006412">
    <property type="term" value="P:translation"/>
    <property type="evidence" value="ECO:0007669"/>
    <property type="project" value="UniProtKB-UniRule"/>
</dbReference>
<keyword evidence="6 10" id="KW-0687">Ribonucleoprotein</keyword>
<comment type="function">
    <text evidence="10">Binds 16S rRNA, required for the assembly of 30S particles and may also be responsible for determining the conformation of the 16S rRNA at the A site.</text>
</comment>
<keyword evidence="12" id="KW-1185">Reference proteome</keyword>
<dbReference type="GO" id="GO:0015935">
    <property type="term" value="C:small ribosomal subunit"/>
    <property type="evidence" value="ECO:0007669"/>
    <property type="project" value="TreeGrafter"/>
</dbReference>
<gene>
    <name evidence="10" type="primary">rpsZ</name>
    <name evidence="10" type="synonym">rpsN</name>
    <name evidence="11" type="ORF">HX89_03835</name>
</gene>
<keyword evidence="3 10" id="KW-0862">Zinc</keyword>
<dbReference type="GeneID" id="41840344"/>
<comment type="subunit">
    <text evidence="8 10">Part of the 30S ribosomal subunit. Contacts proteins S3 and S10.</text>
</comment>
<dbReference type="NCBIfam" id="NF005974">
    <property type="entry name" value="PRK08061.1"/>
    <property type="match status" value="1"/>
</dbReference>
<dbReference type="InterPro" id="IPR018271">
    <property type="entry name" value="Ribosomal_uS14_CS"/>
</dbReference>
<evidence type="ECO:0000256" key="9">
    <source>
        <dbReference type="ARBA" id="ARBA00060857"/>
    </source>
</evidence>
<dbReference type="FunFam" id="4.10.830.10:FF:000001">
    <property type="entry name" value="30S ribosomal protein S14 type Z"/>
    <property type="match status" value="1"/>
</dbReference>
<sequence>MAKTALINKANAKPKFKVRGYTRCQRCGRPHSVYRKFGLCRICLREMAHAGELPGVTKSSW</sequence>
<evidence type="ECO:0000256" key="3">
    <source>
        <dbReference type="ARBA" id="ARBA00022833"/>
    </source>
</evidence>
<feature type="binding site" evidence="10">
    <location>
        <position position="24"/>
    </location>
    <ligand>
        <name>Zn(2+)</name>
        <dbReference type="ChEBI" id="CHEBI:29105"/>
    </ligand>
</feature>
<evidence type="ECO:0000256" key="10">
    <source>
        <dbReference type="HAMAP-Rule" id="MF_01364"/>
    </source>
</evidence>
<dbReference type="PROSITE" id="PS00527">
    <property type="entry name" value="RIBOSOMAL_S14"/>
    <property type="match status" value="1"/>
</dbReference>
<reference evidence="11 12" key="1">
    <citation type="submission" date="2014-07" db="EMBL/GenBank/DDBJ databases">
        <title>Genome Sequencing of Dermacoccus nishinomiyaensis.</title>
        <authorList>
            <person name="Hong K.W."/>
            <person name="Chan K.G."/>
        </authorList>
    </citation>
    <scope>NUCLEOTIDE SEQUENCE [LARGE SCALE GENOMIC DNA]</scope>
    <source>
        <strain evidence="11 12">M25</strain>
    </source>
</reference>
<accession>A0A075JE84</accession>
<dbReference type="AlphaFoldDB" id="A0A075JE84"/>
<keyword evidence="5 10" id="KW-0689">Ribosomal protein</keyword>
<dbReference type="eggNOG" id="COG0199">
    <property type="taxonomic scope" value="Bacteria"/>
</dbReference>
<dbReference type="GO" id="GO:0008270">
    <property type="term" value="F:zinc ion binding"/>
    <property type="evidence" value="ECO:0007669"/>
    <property type="project" value="UniProtKB-UniRule"/>
</dbReference>
<dbReference type="RefSeq" id="WP_006946078.1">
    <property type="nucleotide sequence ID" value="NZ_CAKZHM010000130.1"/>
</dbReference>
<dbReference type="SUPFAM" id="SSF57716">
    <property type="entry name" value="Glucocorticoid receptor-like (DNA-binding domain)"/>
    <property type="match status" value="1"/>
</dbReference>
<feature type="binding site" evidence="10">
    <location>
        <position position="27"/>
    </location>
    <ligand>
        <name>Zn(2+)</name>
        <dbReference type="ChEBI" id="CHEBI:29105"/>
    </ligand>
</feature>
<dbReference type="InterPro" id="IPR023053">
    <property type="entry name" value="Ribosomal_uS14_bact"/>
</dbReference>
<dbReference type="HAMAP" id="MF_01364_B">
    <property type="entry name" value="Ribosomal_uS14_2_B"/>
    <property type="match status" value="1"/>
</dbReference>
<dbReference type="Gene3D" id="4.10.830.10">
    <property type="entry name" value="30s Ribosomal Protein S14, Chain N"/>
    <property type="match status" value="1"/>
</dbReference>
<evidence type="ECO:0000256" key="2">
    <source>
        <dbReference type="ARBA" id="ARBA00022730"/>
    </source>
</evidence>
<dbReference type="GO" id="GO:0019843">
    <property type="term" value="F:rRNA binding"/>
    <property type="evidence" value="ECO:0007669"/>
    <property type="project" value="UniProtKB-UniRule"/>
</dbReference>
<dbReference type="Proteomes" id="UP000027986">
    <property type="component" value="Chromosome"/>
</dbReference>
<feature type="binding site" evidence="10">
    <location>
        <position position="40"/>
    </location>
    <ligand>
        <name>Zn(2+)</name>
        <dbReference type="ChEBI" id="CHEBI:29105"/>
    </ligand>
</feature>
<dbReference type="InterPro" id="IPR043140">
    <property type="entry name" value="Ribosomal_uS14_sf"/>
</dbReference>
<keyword evidence="4 10" id="KW-0694">RNA-binding</keyword>
<name>A0A075JE84_9MICO</name>
<comment type="cofactor">
    <cofactor evidence="10">
        <name>Zn(2+)</name>
        <dbReference type="ChEBI" id="CHEBI:29105"/>
    </cofactor>
    <text evidence="10">Binds 1 zinc ion per subunit.</text>
</comment>
<dbReference type="KEGG" id="dni:HX89_03835"/>
<dbReference type="GO" id="GO:0003735">
    <property type="term" value="F:structural constituent of ribosome"/>
    <property type="evidence" value="ECO:0007669"/>
    <property type="project" value="InterPro"/>
</dbReference>
<dbReference type="OrthoDB" id="9810484at2"/>
<evidence type="ECO:0000256" key="6">
    <source>
        <dbReference type="ARBA" id="ARBA00023274"/>
    </source>
</evidence>
<evidence type="ECO:0000256" key="8">
    <source>
        <dbReference type="ARBA" id="ARBA00047110"/>
    </source>
</evidence>
<evidence type="ECO:0000313" key="11">
    <source>
        <dbReference type="EMBL" id="AIF40229.1"/>
    </source>
</evidence>
<proteinExistence type="inferred from homology"/>
<protein>
    <recommendedName>
        <fullName evidence="7 10">Small ribosomal subunit protein uS14</fullName>
    </recommendedName>
</protein>
<evidence type="ECO:0000256" key="4">
    <source>
        <dbReference type="ARBA" id="ARBA00022884"/>
    </source>
</evidence>
<evidence type="ECO:0000256" key="5">
    <source>
        <dbReference type="ARBA" id="ARBA00022980"/>
    </source>
</evidence>
<dbReference type="Pfam" id="PF00253">
    <property type="entry name" value="Ribosomal_S14"/>
    <property type="match status" value="1"/>
</dbReference>
<evidence type="ECO:0000256" key="1">
    <source>
        <dbReference type="ARBA" id="ARBA00022723"/>
    </source>
</evidence>
<dbReference type="HOGENOM" id="CLU_139869_3_0_11"/>
<evidence type="ECO:0000256" key="7">
    <source>
        <dbReference type="ARBA" id="ARBA00035167"/>
    </source>
</evidence>
<keyword evidence="1 10" id="KW-0479">Metal-binding</keyword>
<organism evidence="11 12">
    <name type="scientific">Dermacoccus nishinomiyaensis</name>
    <dbReference type="NCBI Taxonomy" id="1274"/>
    <lineage>
        <taxon>Bacteria</taxon>
        <taxon>Bacillati</taxon>
        <taxon>Actinomycetota</taxon>
        <taxon>Actinomycetes</taxon>
        <taxon>Micrococcales</taxon>
        <taxon>Dermacoccaceae</taxon>
        <taxon>Dermacoccus</taxon>
    </lineage>
</organism>
<keyword evidence="2 10" id="KW-0699">rRNA-binding</keyword>
<dbReference type="EMBL" id="CP008889">
    <property type="protein sequence ID" value="AIF40229.1"/>
    <property type="molecule type" value="Genomic_DNA"/>
</dbReference>
<feature type="binding site" evidence="10">
    <location>
        <position position="43"/>
    </location>
    <ligand>
        <name>Zn(2+)</name>
        <dbReference type="ChEBI" id="CHEBI:29105"/>
    </ligand>
</feature>
<dbReference type="PANTHER" id="PTHR19836">
    <property type="entry name" value="30S RIBOSOMAL PROTEIN S14"/>
    <property type="match status" value="1"/>
</dbReference>
<dbReference type="STRING" id="1274.HX89_03835"/>
<dbReference type="GO" id="GO:0005737">
    <property type="term" value="C:cytoplasm"/>
    <property type="evidence" value="ECO:0007669"/>
    <property type="project" value="UniProtKB-ARBA"/>
</dbReference>
<dbReference type="InterPro" id="IPR001209">
    <property type="entry name" value="Ribosomal_uS14"/>
</dbReference>